<evidence type="ECO:0000259" key="2">
    <source>
        <dbReference type="Pfam" id="PF01609"/>
    </source>
</evidence>
<geneLocation type="plasmid" evidence="3">
    <name>pMOC1</name>
</geneLocation>
<gene>
    <name evidence="3" type="ORF">MOC_1p0069</name>
</gene>
<protein>
    <submittedName>
        <fullName evidence="3">Transposase IS4 family protein</fullName>
    </submittedName>
</protein>
<sequence>MGEALGRSQGGFSTKLHLRAEGGGKPITAVLTAGERHEQFALDALMDKGAVPRPGRGRPRLRPRRTAGDRGYSSPPARRRLRQRRVEPVIPTRKDQPRQLDFDKPAYRQRNKVERLIGRLKQYRRIVTCYEKRAANYLAMVTLGMTMLWLR</sequence>
<feature type="compositionally biased region" description="Basic and acidic residues" evidence="1">
    <location>
        <begin position="84"/>
        <end position="99"/>
    </location>
</feature>
<dbReference type="PANTHER" id="PTHR30007">
    <property type="entry name" value="PHP DOMAIN PROTEIN"/>
    <property type="match status" value="1"/>
</dbReference>
<feature type="compositionally biased region" description="Basic residues" evidence="1">
    <location>
        <begin position="55"/>
        <end position="65"/>
    </location>
</feature>
<dbReference type="AlphaFoldDB" id="A0A088B2W9"/>
<dbReference type="Pfam" id="PF01609">
    <property type="entry name" value="DDE_Tnp_1"/>
    <property type="match status" value="1"/>
</dbReference>
<dbReference type="PANTHER" id="PTHR30007:SF1">
    <property type="entry name" value="BLR1914 PROTEIN"/>
    <property type="match status" value="1"/>
</dbReference>
<dbReference type="GO" id="GO:0004803">
    <property type="term" value="F:transposase activity"/>
    <property type="evidence" value="ECO:0007669"/>
    <property type="project" value="InterPro"/>
</dbReference>
<dbReference type="GO" id="GO:0003677">
    <property type="term" value="F:DNA binding"/>
    <property type="evidence" value="ECO:0007669"/>
    <property type="project" value="InterPro"/>
</dbReference>
<keyword evidence="3" id="KW-0614">Plasmid</keyword>
<accession>A0A088B2W9</accession>
<dbReference type="GO" id="GO:0006313">
    <property type="term" value="P:DNA transposition"/>
    <property type="evidence" value="ECO:0007669"/>
    <property type="project" value="InterPro"/>
</dbReference>
<evidence type="ECO:0000313" key="3">
    <source>
        <dbReference type="EMBL" id="AGO88307.1"/>
    </source>
</evidence>
<name>A0A088B2W9_9HYPH</name>
<feature type="region of interest" description="Disordered" evidence="1">
    <location>
        <begin position="44"/>
        <end position="99"/>
    </location>
</feature>
<reference evidence="3" key="1">
    <citation type="journal article" date="2014" name="PLoS ONE">
        <title>Genome Information of Methylobacterium oryzae, a Plant-Probiotic Methylotroph in the Phyllosphere.</title>
        <authorList>
            <person name="Kwak M.J."/>
            <person name="Jeong H."/>
            <person name="Madhaiyan M."/>
            <person name="Lee Y."/>
            <person name="Sa T.M."/>
            <person name="Oh T.K."/>
            <person name="Kim J.F."/>
        </authorList>
    </citation>
    <scope>NUCLEOTIDE SEQUENCE</scope>
    <source>
        <strain evidence="3">CBMB20</strain>
        <plasmid evidence="3">pMOC1</plasmid>
    </source>
</reference>
<dbReference type="InterPro" id="IPR002559">
    <property type="entry name" value="Transposase_11"/>
</dbReference>
<proteinExistence type="predicted"/>
<dbReference type="NCBIfam" id="NF033580">
    <property type="entry name" value="transpos_IS5_3"/>
    <property type="match status" value="1"/>
</dbReference>
<organism evidence="3">
    <name type="scientific">Methylobacterium oryzae CBMB20</name>
    <dbReference type="NCBI Taxonomy" id="693986"/>
    <lineage>
        <taxon>Bacteria</taxon>
        <taxon>Pseudomonadati</taxon>
        <taxon>Pseudomonadota</taxon>
        <taxon>Alphaproteobacteria</taxon>
        <taxon>Hyphomicrobiales</taxon>
        <taxon>Methylobacteriaceae</taxon>
        <taxon>Methylobacterium</taxon>
    </lineage>
</organism>
<dbReference type="EMBL" id="JX627580">
    <property type="protein sequence ID" value="AGO88307.1"/>
    <property type="molecule type" value="Genomic_DNA"/>
</dbReference>
<evidence type="ECO:0000256" key="1">
    <source>
        <dbReference type="SAM" id="MobiDB-lite"/>
    </source>
</evidence>
<feature type="domain" description="Transposase IS4-like" evidence="2">
    <location>
        <begin position="14"/>
        <end position="146"/>
    </location>
</feature>